<evidence type="ECO:0000313" key="4">
    <source>
        <dbReference type="WBParaSite" id="ACOC_0000073401-mRNA-1"/>
    </source>
</evidence>
<evidence type="ECO:0000313" key="2">
    <source>
        <dbReference type="EMBL" id="VDM52320.1"/>
    </source>
</evidence>
<keyword evidence="1" id="KW-0812">Transmembrane</keyword>
<gene>
    <name evidence="2" type="ORF">ACOC_LOCUS735</name>
</gene>
<reference evidence="2 3" key="2">
    <citation type="submission" date="2018-11" db="EMBL/GenBank/DDBJ databases">
        <authorList>
            <consortium name="Pathogen Informatics"/>
        </authorList>
    </citation>
    <scope>NUCLEOTIDE SEQUENCE [LARGE SCALE GENOMIC DNA]</scope>
    <source>
        <strain evidence="2 3">Costa Rica</strain>
    </source>
</reference>
<keyword evidence="1" id="KW-0472">Membrane</keyword>
<dbReference type="WBParaSite" id="ACOC_0000073401-mRNA-1">
    <property type="protein sequence ID" value="ACOC_0000073401-mRNA-1"/>
    <property type="gene ID" value="ACOC_0000073401"/>
</dbReference>
<name>A0A0R3PAU7_ANGCS</name>
<feature type="transmembrane region" description="Helical" evidence="1">
    <location>
        <begin position="31"/>
        <end position="50"/>
    </location>
</feature>
<sequence>MDARDSEIEAKRSQLPKYSEENPLMELDGNMVLTVQVYISVTIICGVTGLRRLLKSISFLTKQGVYCFKSISYFKFFRLNGSEDQLFGIAELWRVLYLNVLERLSLKNHREKRIPAKYETAVDGTKFGDNIVAENQDNN</sequence>
<accession>A0A0R3PAU7</accession>
<dbReference type="Proteomes" id="UP000267027">
    <property type="component" value="Unassembled WGS sequence"/>
</dbReference>
<keyword evidence="3" id="KW-1185">Reference proteome</keyword>
<keyword evidence="1" id="KW-1133">Transmembrane helix</keyword>
<organism evidence="4">
    <name type="scientific">Angiostrongylus costaricensis</name>
    <name type="common">Nematode worm</name>
    <dbReference type="NCBI Taxonomy" id="334426"/>
    <lineage>
        <taxon>Eukaryota</taxon>
        <taxon>Metazoa</taxon>
        <taxon>Ecdysozoa</taxon>
        <taxon>Nematoda</taxon>
        <taxon>Chromadorea</taxon>
        <taxon>Rhabditida</taxon>
        <taxon>Rhabditina</taxon>
        <taxon>Rhabditomorpha</taxon>
        <taxon>Strongyloidea</taxon>
        <taxon>Metastrongylidae</taxon>
        <taxon>Angiostrongylus</taxon>
    </lineage>
</organism>
<dbReference type="AlphaFoldDB" id="A0A0R3PAU7"/>
<proteinExistence type="predicted"/>
<evidence type="ECO:0000313" key="3">
    <source>
        <dbReference type="Proteomes" id="UP000267027"/>
    </source>
</evidence>
<dbReference type="EMBL" id="UYYA01000085">
    <property type="protein sequence ID" value="VDM52320.1"/>
    <property type="molecule type" value="Genomic_DNA"/>
</dbReference>
<reference evidence="4" key="1">
    <citation type="submission" date="2017-02" db="UniProtKB">
        <authorList>
            <consortium name="WormBaseParasite"/>
        </authorList>
    </citation>
    <scope>IDENTIFICATION</scope>
</reference>
<evidence type="ECO:0000256" key="1">
    <source>
        <dbReference type="SAM" id="Phobius"/>
    </source>
</evidence>
<protein>
    <submittedName>
        <fullName evidence="4">Transposase</fullName>
    </submittedName>
</protein>